<keyword evidence="9" id="KW-1185">Reference proteome</keyword>
<feature type="compositionally biased region" description="Polar residues" evidence="6">
    <location>
        <begin position="1330"/>
        <end position="1342"/>
    </location>
</feature>
<gene>
    <name evidence="8" type="ORF">MCOR_36459</name>
</gene>
<dbReference type="PANTHER" id="PTHR44499:SF1">
    <property type="entry name" value="JOUBERIN"/>
    <property type="match status" value="1"/>
</dbReference>
<evidence type="ECO:0000256" key="3">
    <source>
        <dbReference type="ARBA" id="ARBA00022737"/>
    </source>
</evidence>
<evidence type="ECO:0000256" key="2">
    <source>
        <dbReference type="ARBA" id="ARBA00022574"/>
    </source>
</evidence>
<feature type="compositionally biased region" description="Basic and acidic residues" evidence="6">
    <location>
        <begin position="411"/>
        <end position="428"/>
    </location>
</feature>
<evidence type="ECO:0000313" key="9">
    <source>
        <dbReference type="Proteomes" id="UP000507470"/>
    </source>
</evidence>
<dbReference type="InterPro" id="IPR001452">
    <property type="entry name" value="SH3_domain"/>
</dbReference>
<feature type="domain" description="SH3" evidence="7">
    <location>
        <begin position="1208"/>
        <end position="1268"/>
    </location>
</feature>
<dbReference type="SMART" id="SM00320">
    <property type="entry name" value="WD40"/>
    <property type="match status" value="7"/>
</dbReference>
<feature type="region of interest" description="Disordered" evidence="6">
    <location>
        <begin position="1307"/>
        <end position="1353"/>
    </location>
</feature>
<dbReference type="PROSITE" id="PS50002">
    <property type="entry name" value="SH3"/>
    <property type="match status" value="1"/>
</dbReference>
<evidence type="ECO:0000256" key="4">
    <source>
        <dbReference type="PROSITE-ProRule" id="PRU00192"/>
    </source>
</evidence>
<dbReference type="OrthoDB" id="2096344at2759"/>
<dbReference type="Pfam" id="PF00400">
    <property type="entry name" value="WD40"/>
    <property type="match status" value="3"/>
</dbReference>
<proteinExistence type="predicted"/>
<dbReference type="SUPFAM" id="SSF50044">
    <property type="entry name" value="SH3-domain"/>
    <property type="match status" value="1"/>
</dbReference>
<accession>A0A6J8D4C1</accession>
<feature type="compositionally biased region" description="Basic and acidic residues" evidence="6">
    <location>
        <begin position="124"/>
        <end position="139"/>
    </location>
</feature>
<dbReference type="GO" id="GO:0044458">
    <property type="term" value="P:motile cilium assembly"/>
    <property type="evidence" value="ECO:0007669"/>
    <property type="project" value="TreeGrafter"/>
</dbReference>
<evidence type="ECO:0000256" key="5">
    <source>
        <dbReference type="PROSITE-ProRule" id="PRU00221"/>
    </source>
</evidence>
<sequence>MATAAFEPPNDSMEKIRHCLKQSGKVKKTRKPKAKSDIKENAGIEMDTFGDSAKSKLDILLQQAVVESTSSAKAKKKKKKDDSVLESLRKGEGLQKEEDAAIKANTYDPNDSPKNMKSNKRKQKIMEENAKLEKPDNTDKKKKKKPIDDTLNEQETEVISPEKTKKKKKKPPDNTEENEVISPPPEEALSPKGGKKKKKKTLEEIELSPPESEEVLTPKEGKKKKKKPINTEPEEEPLVTTEEAPTPKPRKPRKKKEVLSEEEPTVSPREEETPTKTSKKKKKAVLSDEERPVSPEPSTSKEGKKKKKTVLSDEERPVSPEASTGKERKKKKKKDAEDTEGPTVSPREDEEVTTPEKKKKKKKVRTEEEGPQPSDDEVLSKTDEEEEIEKDETEEKQKGEPKKKKGKTKAKTPEEIEKENEQRRKERAEIEDVGQVLAVTIHRTDKLKNDFHILHPLVRVHIVDENTGEYLLKQTKDRPVTAYFETKNETIDKILPIMTQPFDFKQKKSVLPVWEELLLFNENYNYFTKSDPKVIVLFELLDFVSMNHANVKFSSQGSEGGWYRIAWAFLKVLGNNNKLNTGSKVRLQLFEPPSSQMRTGPNQPEVYQWWKSSQRRPYPSTVYVTLKGITPPEEVEPALRSMFATQKEEGFTTYQDLKKSVSWGDKKRGDSTRHTLSSWTRLVGQTCRIPNHLENMIPGGRRGCYVLKFSHDGRSLACGCHDRDSYPILVYEVPSFELKGKLKGHFGIVYDLSWSKRDTHLCSASSDGTVRVWNLEDFDKAEKILPHPAYVYTSQFHPRIDTIVVTGCYDQVIRVWDIQGEDVHGNLKQEIESHKGYVNSLCFDSDGQKMYSADSIGSISIWNVFVTEQPHHRGFMRDWTLFHTISDPELKDTPINHLKLHHSGRRLLVHSRDNIIRMVDLRVQRVMQKYIGHLNFREQIRSTITPCGSFVFSGSEDNLVYAWHTETGDQVVMYTDLNYRNPVTDVDYHPRDHMIAMCSVGENQPIIIYNYDPHIAQMEAGLSPRHITPEPIREHEETIMPGSPRKEELTTTPSSMIFNKEEFNAHTAGRYEKVLRKLHSATAQMAATPSLDLPGMTPATTSPQLAHTGFRSLDPNMTPRTMMASPATFSPHSTKTMSGIMQQQQFRSQNMYMKTGDSDWRPGFTDVGRYGARSTSPTFIGRPPQLSMTAGPGKAQFSFQAPAGKAVPSYKQVIALYNYRAQRSDELTIFKGDVISILYKDSDSWWMGELPDGQQGYFPSNYVAEEGADIDAKMGLIQDSESDEEDDKKVTAVRTKTGELKFISATEESEDELLSSRKSRRKKKRDSLENSEAGSHDSASGKRNSKIVGESNA</sequence>
<organism evidence="8 9">
    <name type="scientific">Mytilus coruscus</name>
    <name type="common">Sea mussel</name>
    <dbReference type="NCBI Taxonomy" id="42192"/>
    <lineage>
        <taxon>Eukaryota</taxon>
        <taxon>Metazoa</taxon>
        <taxon>Spiralia</taxon>
        <taxon>Lophotrochozoa</taxon>
        <taxon>Mollusca</taxon>
        <taxon>Bivalvia</taxon>
        <taxon>Autobranchia</taxon>
        <taxon>Pteriomorphia</taxon>
        <taxon>Mytilida</taxon>
        <taxon>Mytiloidea</taxon>
        <taxon>Mytilidae</taxon>
        <taxon>Mytilinae</taxon>
        <taxon>Mytilus</taxon>
    </lineage>
</organism>
<dbReference type="Gene3D" id="2.30.30.40">
    <property type="entry name" value="SH3 Domains"/>
    <property type="match status" value="1"/>
</dbReference>
<evidence type="ECO:0000259" key="7">
    <source>
        <dbReference type="PROSITE" id="PS50002"/>
    </source>
</evidence>
<feature type="region of interest" description="Disordered" evidence="6">
    <location>
        <begin position="22"/>
        <end position="49"/>
    </location>
</feature>
<feature type="compositionally biased region" description="Basic residues" evidence="6">
    <location>
        <begin position="401"/>
        <end position="410"/>
    </location>
</feature>
<feature type="repeat" description="WD" evidence="5">
    <location>
        <begin position="742"/>
        <end position="783"/>
    </location>
</feature>
<dbReference type="PROSITE" id="PS50294">
    <property type="entry name" value="WD_REPEATS_REGION"/>
    <property type="match status" value="3"/>
</dbReference>
<dbReference type="PRINTS" id="PR00452">
    <property type="entry name" value="SH3DOMAIN"/>
</dbReference>
<dbReference type="InterPro" id="IPR019775">
    <property type="entry name" value="WD40_repeat_CS"/>
</dbReference>
<dbReference type="InterPro" id="IPR036322">
    <property type="entry name" value="WD40_repeat_dom_sf"/>
</dbReference>
<dbReference type="SMART" id="SM00326">
    <property type="entry name" value="SH3"/>
    <property type="match status" value="1"/>
</dbReference>
<dbReference type="PROSITE" id="PS00678">
    <property type="entry name" value="WD_REPEATS_1"/>
    <property type="match status" value="2"/>
</dbReference>
<evidence type="ECO:0000256" key="1">
    <source>
        <dbReference type="ARBA" id="ARBA00022443"/>
    </source>
</evidence>
<keyword evidence="1 4" id="KW-0728">SH3 domain</keyword>
<keyword evidence="2 5" id="KW-0853">WD repeat</keyword>
<dbReference type="CDD" id="cd00200">
    <property type="entry name" value="WD40"/>
    <property type="match status" value="1"/>
</dbReference>
<dbReference type="InterPro" id="IPR001680">
    <property type="entry name" value="WD40_rpt"/>
</dbReference>
<name>A0A6J8D4C1_MYTCO</name>
<dbReference type="PANTHER" id="PTHR44499">
    <property type="entry name" value="JOUBERIN"/>
    <property type="match status" value="1"/>
</dbReference>
<dbReference type="Pfam" id="PF00018">
    <property type="entry name" value="SH3_1"/>
    <property type="match status" value="1"/>
</dbReference>
<dbReference type="GO" id="GO:0036064">
    <property type="term" value="C:ciliary basal body"/>
    <property type="evidence" value="ECO:0007669"/>
    <property type="project" value="TreeGrafter"/>
</dbReference>
<feature type="region of interest" description="Disordered" evidence="6">
    <location>
        <begin position="66"/>
        <end position="428"/>
    </location>
</feature>
<dbReference type="SUPFAM" id="SSF50978">
    <property type="entry name" value="WD40 repeat-like"/>
    <property type="match status" value="1"/>
</dbReference>
<reference evidence="8 9" key="1">
    <citation type="submission" date="2020-06" db="EMBL/GenBank/DDBJ databases">
        <authorList>
            <person name="Li R."/>
            <person name="Bekaert M."/>
        </authorList>
    </citation>
    <scope>NUCLEOTIDE SEQUENCE [LARGE SCALE GENOMIC DNA]</scope>
    <source>
        <strain evidence="9">wild</strain>
    </source>
</reference>
<dbReference type="InterPro" id="IPR015943">
    <property type="entry name" value="WD40/YVTN_repeat-like_dom_sf"/>
</dbReference>
<feature type="compositionally biased region" description="Acidic residues" evidence="6">
    <location>
        <begin position="383"/>
        <end position="392"/>
    </location>
</feature>
<dbReference type="FunFam" id="2.30.30.40:FF:000072">
    <property type="entry name" value="Unconventional Myosin IB"/>
    <property type="match status" value="1"/>
</dbReference>
<feature type="repeat" description="WD" evidence="5">
    <location>
        <begin position="784"/>
        <end position="819"/>
    </location>
</feature>
<evidence type="ECO:0000256" key="6">
    <source>
        <dbReference type="SAM" id="MobiDB-lite"/>
    </source>
</evidence>
<feature type="repeat" description="WD" evidence="5">
    <location>
        <begin position="831"/>
        <end position="864"/>
    </location>
</feature>
<dbReference type="PROSITE" id="PS50082">
    <property type="entry name" value="WD_REPEATS_2"/>
    <property type="match status" value="3"/>
</dbReference>
<dbReference type="EMBL" id="CACVKT020006521">
    <property type="protein sequence ID" value="CAC5402521.1"/>
    <property type="molecule type" value="Genomic_DNA"/>
</dbReference>
<feature type="compositionally biased region" description="Basic and acidic residues" evidence="6">
    <location>
        <begin position="80"/>
        <end position="101"/>
    </location>
</feature>
<dbReference type="InterPro" id="IPR036028">
    <property type="entry name" value="SH3-like_dom_sf"/>
</dbReference>
<evidence type="ECO:0000313" key="8">
    <source>
        <dbReference type="EMBL" id="CAC5402521.1"/>
    </source>
</evidence>
<dbReference type="Proteomes" id="UP000507470">
    <property type="component" value="Unassembled WGS sequence"/>
</dbReference>
<feature type="compositionally biased region" description="Basic residues" evidence="6">
    <location>
        <begin position="22"/>
        <end position="33"/>
    </location>
</feature>
<feature type="compositionally biased region" description="Polar residues" evidence="6">
    <location>
        <begin position="107"/>
        <end position="116"/>
    </location>
</feature>
<keyword evidence="3" id="KW-0677">Repeat</keyword>
<protein>
    <submittedName>
        <fullName evidence="8">AHI1</fullName>
    </submittedName>
</protein>
<dbReference type="Gene3D" id="2.130.10.10">
    <property type="entry name" value="YVTN repeat-like/Quinoprotein amine dehydrogenase"/>
    <property type="match status" value="1"/>
</dbReference>
<dbReference type="InterPro" id="IPR052803">
    <property type="entry name" value="Cilium-Associated_Jouberin"/>
</dbReference>